<protein>
    <recommendedName>
        <fullName evidence="5">Secreted protein</fullName>
    </recommendedName>
</protein>
<evidence type="ECO:0000313" key="4">
    <source>
        <dbReference type="Proteomes" id="UP000676310"/>
    </source>
</evidence>
<feature type="region of interest" description="Disordered" evidence="1">
    <location>
        <begin position="25"/>
        <end position="51"/>
    </location>
</feature>
<dbReference type="GeneID" id="67016542"/>
<name>A0A8J2I1Z0_9PLEO</name>
<evidence type="ECO:0000256" key="2">
    <source>
        <dbReference type="SAM" id="SignalP"/>
    </source>
</evidence>
<organism evidence="3 4">
    <name type="scientific">Alternaria atra</name>
    <dbReference type="NCBI Taxonomy" id="119953"/>
    <lineage>
        <taxon>Eukaryota</taxon>
        <taxon>Fungi</taxon>
        <taxon>Dikarya</taxon>
        <taxon>Ascomycota</taxon>
        <taxon>Pezizomycotina</taxon>
        <taxon>Dothideomycetes</taxon>
        <taxon>Pleosporomycetidae</taxon>
        <taxon>Pleosporales</taxon>
        <taxon>Pleosporineae</taxon>
        <taxon>Pleosporaceae</taxon>
        <taxon>Alternaria</taxon>
        <taxon>Alternaria sect. Ulocladioides</taxon>
    </lineage>
</organism>
<feature type="signal peptide" evidence="2">
    <location>
        <begin position="1"/>
        <end position="19"/>
    </location>
</feature>
<dbReference type="RefSeq" id="XP_043168381.1">
    <property type="nucleotide sequence ID" value="XM_043312446.1"/>
</dbReference>
<sequence length="420" mass="46669">MRPRIASGIIIALTALASGRFTENPPALSPKLLSDDPSKAPPGFSPPDLNAPEFVPAFGANDFDPNHQADQALWDKYLKKGDHMMCLMEATDKGAGWLEKDTRQPPSAASRWKGDLRAELETWFWHDSDHDKGWACDFEGMGLKTAFEALGLDARPRYDDEGNPQEGANDCLAIQHYDQNRADPDDEWGQMIPVMEQKYYVGGKQYMATAAYYEFAVNHGGALIVKNIESPRNAVLRGMGWKRPAGAGELPELQFASDILWGYWYRDNPYMKKLRVYGAHHVINADTSRLVARALKNVGKTALETWPGAVFEIGSEEFRVLIGSPIGATAGHLLAAHKAELGIKRITKANVVTNEKSPFKGRHNNFDMHILFSIEDVPSDEVTKPGEQATAKREVGRVDTKILSVRNRGKNVVRLHTMMA</sequence>
<gene>
    <name evidence="3" type="ORF">ALTATR162_LOCUS4831</name>
</gene>
<comment type="caution">
    <text evidence="3">The sequence shown here is derived from an EMBL/GenBank/DDBJ whole genome shotgun (WGS) entry which is preliminary data.</text>
</comment>
<feature type="chain" id="PRO_5035278145" description="Secreted protein" evidence="2">
    <location>
        <begin position="20"/>
        <end position="420"/>
    </location>
</feature>
<proteinExistence type="predicted"/>
<dbReference type="AlphaFoldDB" id="A0A8J2I1Z0"/>
<dbReference type="EMBL" id="CAJRGZ010000017">
    <property type="protein sequence ID" value="CAG5157038.1"/>
    <property type="molecule type" value="Genomic_DNA"/>
</dbReference>
<reference evidence="3" key="1">
    <citation type="submission" date="2021-05" db="EMBL/GenBank/DDBJ databases">
        <authorList>
            <person name="Stam R."/>
        </authorList>
    </citation>
    <scope>NUCLEOTIDE SEQUENCE</scope>
    <source>
        <strain evidence="3">CS162</strain>
    </source>
</reference>
<keyword evidence="4" id="KW-1185">Reference proteome</keyword>
<evidence type="ECO:0008006" key="5">
    <source>
        <dbReference type="Google" id="ProtNLM"/>
    </source>
</evidence>
<keyword evidence="2" id="KW-0732">Signal</keyword>
<evidence type="ECO:0000313" key="3">
    <source>
        <dbReference type="EMBL" id="CAG5157038.1"/>
    </source>
</evidence>
<accession>A0A8J2I1Z0</accession>
<evidence type="ECO:0000256" key="1">
    <source>
        <dbReference type="SAM" id="MobiDB-lite"/>
    </source>
</evidence>
<dbReference type="Proteomes" id="UP000676310">
    <property type="component" value="Unassembled WGS sequence"/>
</dbReference>
<dbReference type="OrthoDB" id="5337308at2759"/>